<protein>
    <submittedName>
        <fullName evidence="1">Uncharacterized protein</fullName>
    </submittedName>
</protein>
<organism evidence="1 2">
    <name type="scientific">Methylacidiphilum caldifontis</name>
    <dbReference type="NCBI Taxonomy" id="2795386"/>
    <lineage>
        <taxon>Bacteria</taxon>
        <taxon>Pseudomonadati</taxon>
        <taxon>Verrucomicrobiota</taxon>
        <taxon>Methylacidiphilae</taxon>
        <taxon>Methylacidiphilales</taxon>
        <taxon>Methylacidiphilaceae</taxon>
        <taxon>Methylacidiphilum (ex Ratnadevi et al. 2023)</taxon>
    </lineage>
</organism>
<name>A0A4Y8P832_9BACT</name>
<dbReference type="Proteomes" id="UP000297713">
    <property type="component" value="Unassembled WGS sequence"/>
</dbReference>
<comment type="caution">
    <text evidence="1">The sequence shown here is derived from an EMBL/GenBank/DDBJ whole genome shotgun (WGS) entry which is preliminary data.</text>
</comment>
<proteinExistence type="predicted"/>
<sequence length="62" mass="7145">MAVAFSQLFWLYFLISQDRAVSFGFFLLFQSMSGKNEWNRATYLFLIAGLNSGFIKKSHGEL</sequence>
<dbReference type="EMBL" id="LXQC01000176">
    <property type="protein sequence ID" value="TFE66568.1"/>
    <property type="molecule type" value="Genomic_DNA"/>
</dbReference>
<evidence type="ECO:0000313" key="2">
    <source>
        <dbReference type="Proteomes" id="UP000297713"/>
    </source>
</evidence>
<gene>
    <name evidence="1" type="ORF">A7Q10_01990</name>
</gene>
<evidence type="ECO:0000313" key="1">
    <source>
        <dbReference type="EMBL" id="TFE66568.1"/>
    </source>
</evidence>
<dbReference type="AlphaFoldDB" id="A0A4Y8P832"/>
<keyword evidence="2" id="KW-1185">Reference proteome</keyword>
<accession>A0A4Y8P832</accession>
<reference evidence="1 2" key="1">
    <citation type="submission" date="2016-05" db="EMBL/GenBank/DDBJ databases">
        <title>Diversity and Homogeneity among Thermoacidophilic Verrucomicrobia Methanotrophs Linked with Geographical Origin.</title>
        <authorList>
            <person name="Erikstad H.-A."/>
            <person name="Smestad N.B."/>
            <person name="Ceballos R.M."/>
            <person name="Birkeland N.-K."/>
        </authorList>
    </citation>
    <scope>NUCLEOTIDE SEQUENCE [LARGE SCALE GENOMIC DNA]</scope>
    <source>
        <strain evidence="1 2">Phi</strain>
    </source>
</reference>